<keyword evidence="2" id="KW-1185">Reference proteome</keyword>
<accession>A0A182FVH3</accession>
<dbReference type="VEuPathDB" id="VectorBase:AALB010558"/>
<dbReference type="AlphaFoldDB" id="A0A182FVH3"/>
<evidence type="ECO:0000313" key="1">
    <source>
        <dbReference type="EnsemblMetazoa" id="AALB010558-PA"/>
    </source>
</evidence>
<dbReference type="Proteomes" id="UP000069272">
    <property type="component" value="Chromosome 3R"/>
</dbReference>
<name>A0A182FVH3_ANOAL</name>
<dbReference type="EnsemblMetazoa" id="AALB010558-RA">
    <property type="protein sequence ID" value="AALB010558-PA"/>
    <property type="gene ID" value="AALB010558"/>
</dbReference>
<evidence type="ECO:0000313" key="2">
    <source>
        <dbReference type="Proteomes" id="UP000069272"/>
    </source>
</evidence>
<organism evidence="1 2">
    <name type="scientific">Anopheles albimanus</name>
    <name type="common">New world malaria mosquito</name>
    <dbReference type="NCBI Taxonomy" id="7167"/>
    <lineage>
        <taxon>Eukaryota</taxon>
        <taxon>Metazoa</taxon>
        <taxon>Ecdysozoa</taxon>
        <taxon>Arthropoda</taxon>
        <taxon>Hexapoda</taxon>
        <taxon>Insecta</taxon>
        <taxon>Pterygota</taxon>
        <taxon>Neoptera</taxon>
        <taxon>Endopterygota</taxon>
        <taxon>Diptera</taxon>
        <taxon>Nematocera</taxon>
        <taxon>Culicoidea</taxon>
        <taxon>Culicidae</taxon>
        <taxon>Anophelinae</taxon>
        <taxon>Anopheles</taxon>
    </lineage>
</organism>
<reference evidence="1" key="2">
    <citation type="submission" date="2022-08" db="UniProtKB">
        <authorList>
            <consortium name="EnsemblMetazoa"/>
        </authorList>
    </citation>
    <scope>IDENTIFICATION</scope>
    <source>
        <strain evidence="1">STECLA/ALBI9_A</strain>
    </source>
</reference>
<reference evidence="1 2" key="1">
    <citation type="journal article" date="2017" name="G3 (Bethesda)">
        <title>The Physical Genome Mapping of Anopheles albimanus Corrected Scaffold Misassemblies and Identified Interarm Rearrangements in Genus Anopheles.</title>
        <authorList>
            <person name="Artemov G.N."/>
            <person name="Peery A.N."/>
            <person name="Jiang X."/>
            <person name="Tu Z."/>
            <person name="Stegniy V.N."/>
            <person name="Sharakhova M.V."/>
            <person name="Sharakhov I.V."/>
        </authorList>
    </citation>
    <scope>NUCLEOTIDE SEQUENCE [LARGE SCALE GENOMIC DNA]</scope>
    <source>
        <strain evidence="1 2">ALBI9_A</strain>
    </source>
</reference>
<proteinExistence type="predicted"/>
<sequence>MVTIILHILCSLDHQAEQPAPTSLWTRLLEHRTHSLVTVDFAEMSSKATRAGQQHEKGGEKKN</sequence>
<protein>
    <submittedName>
        <fullName evidence="1">Uncharacterized protein</fullName>
    </submittedName>
</protein>